<accession>A0AAP5EA74</accession>
<feature type="domain" description="Carrier" evidence="1">
    <location>
        <begin position="5"/>
        <end position="81"/>
    </location>
</feature>
<dbReference type="InterPro" id="IPR009081">
    <property type="entry name" value="PP-bd_ACP"/>
</dbReference>
<sequence>MNDTLTAPLTLERMRADVAGMLGEAPDAVGDDDHLMDLGLDSMRVLGLVLAWSNTGIALEFGHLAEHTTLAGWWQVVQQLQARASAGA</sequence>
<dbReference type="RefSeq" id="WP_093535746.1">
    <property type="nucleotide sequence ID" value="NZ_CP088000.1"/>
</dbReference>
<dbReference type="SUPFAM" id="SSF47336">
    <property type="entry name" value="ACP-like"/>
    <property type="match status" value="1"/>
</dbReference>
<dbReference type="EMBL" id="JAUTAS010000001">
    <property type="protein sequence ID" value="MDQ1108485.1"/>
    <property type="molecule type" value="Genomic_DNA"/>
</dbReference>
<evidence type="ECO:0000313" key="2">
    <source>
        <dbReference type="EMBL" id="MDQ1108485.1"/>
    </source>
</evidence>
<dbReference type="InterPro" id="IPR036736">
    <property type="entry name" value="ACP-like_sf"/>
</dbReference>
<reference evidence="2" key="1">
    <citation type="submission" date="2023-07" db="EMBL/GenBank/DDBJ databases">
        <title>Functional and genomic diversity of the sorghum phyllosphere microbiome.</title>
        <authorList>
            <person name="Shade A."/>
        </authorList>
    </citation>
    <scope>NUCLEOTIDE SEQUENCE</scope>
    <source>
        <strain evidence="2">SORGH_AS_0457</strain>
    </source>
</reference>
<organism evidence="2 3">
    <name type="scientific">Stenotrophomonas rhizophila</name>
    <dbReference type="NCBI Taxonomy" id="216778"/>
    <lineage>
        <taxon>Bacteria</taxon>
        <taxon>Pseudomonadati</taxon>
        <taxon>Pseudomonadota</taxon>
        <taxon>Gammaproteobacteria</taxon>
        <taxon>Lysobacterales</taxon>
        <taxon>Lysobacteraceae</taxon>
        <taxon>Stenotrophomonas</taxon>
    </lineage>
</organism>
<dbReference type="AlphaFoldDB" id="A0AAP5EA74"/>
<evidence type="ECO:0000313" key="3">
    <source>
        <dbReference type="Proteomes" id="UP001226084"/>
    </source>
</evidence>
<name>A0AAP5EA74_9GAMM</name>
<dbReference type="Gene3D" id="1.10.1200.10">
    <property type="entry name" value="ACP-like"/>
    <property type="match status" value="1"/>
</dbReference>
<dbReference type="Pfam" id="PF00550">
    <property type="entry name" value="PP-binding"/>
    <property type="match status" value="1"/>
</dbReference>
<gene>
    <name evidence="2" type="ORF">QE424_001644</name>
</gene>
<evidence type="ECO:0000259" key="1">
    <source>
        <dbReference type="PROSITE" id="PS50075"/>
    </source>
</evidence>
<protein>
    <submittedName>
        <fullName evidence="2">Aryl carrier-like protein</fullName>
    </submittedName>
</protein>
<dbReference type="Proteomes" id="UP001226084">
    <property type="component" value="Unassembled WGS sequence"/>
</dbReference>
<proteinExistence type="predicted"/>
<dbReference type="PROSITE" id="PS50075">
    <property type="entry name" value="CARRIER"/>
    <property type="match status" value="1"/>
</dbReference>
<comment type="caution">
    <text evidence="2">The sequence shown here is derived from an EMBL/GenBank/DDBJ whole genome shotgun (WGS) entry which is preliminary data.</text>
</comment>